<dbReference type="SUPFAM" id="SSF56300">
    <property type="entry name" value="Metallo-dependent phosphatases"/>
    <property type="match status" value="1"/>
</dbReference>
<evidence type="ECO:0000256" key="2">
    <source>
        <dbReference type="RuleBase" id="RU361203"/>
    </source>
</evidence>
<dbReference type="STRING" id="131310.A0A0N5A6D8"/>
<dbReference type="GO" id="GO:0046872">
    <property type="term" value="F:metal ion binding"/>
    <property type="evidence" value="ECO:0007669"/>
    <property type="project" value="InterPro"/>
</dbReference>
<dbReference type="InterPro" id="IPR029052">
    <property type="entry name" value="Metallo-depent_PP-like"/>
</dbReference>
<sequence>MENGAPSQRKNILERNKTLIRNILDAVLIFTIVSLILVITFYEIQKREYEEIITKVGNKNITPTSHVHVHEQVHLSLGVEPNSMTIAWLTLTNLEDDSLTPTVKYSDNELNLNISIKGITKSFFDMSKSIKRFVHKVELKNLKPNTRYFYQVGDTKTWSKIFNFKNLDINSNAKVCFFGDMDATYNGTTQALKNQIDKNECHILVHVGDIAYHLFDDKGTYGDRYMNTIEQFAAYAPYMVIIGNHELEGDTYEHYNNIFAMPYDMYHLIDDDHFYSFSIGNVNFIALNSVIYKKYAGFNGDSINRQFRWLKGKLNEIKKIRDKKPWIIVYFHHPIYCCD</sequence>
<dbReference type="Pfam" id="PF00149">
    <property type="entry name" value="Metallophos"/>
    <property type="match status" value="1"/>
</dbReference>
<dbReference type="WBParaSite" id="PTRK_0001755000.1">
    <property type="protein sequence ID" value="PTRK_0001755000.1"/>
    <property type="gene ID" value="PTRK_0001755000"/>
</dbReference>
<evidence type="ECO:0000313" key="7">
    <source>
        <dbReference type="WBParaSite" id="PTRK_0001755000.1"/>
    </source>
</evidence>
<feature type="domain" description="Calcineurin-like phosphoesterase" evidence="4">
    <location>
        <begin position="174"/>
        <end position="336"/>
    </location>
</feature>
<dbReference type="SUPFAM" id="SSF49363">
    <property type="entry name" value="Purple acid phosphatase, N-terminal domain"/>
    <property type="match status" value="1"/>
</dbReference>
<organism evidence="6 7">
    <name type="scientific">Parastrongyloides trichosuri</name>
    <name type="common">Possum-specific nematode worm</name>
    <dbReference type="NCBI Taxonomy" id="131310"/>
    <lineage>
        <taxon>Eukaryota</taxon>
        <taxon>Metazoa</taxon>
        <taxon>Ecdysozoa</taxon>
        <taxon>Nematoda</taxon>
        <taxon>Chromadorea</taxon>
        <taxon>Rhabditida</taxon>
        <taxon>Tylenchina</taxon>
        <taxon>Panagrolaimomorpha</taxon>
        <taxon>Strongyloidoidea</taxon>
        <taxon>Strongyloididae</taxon>
        <taxon>Parastrongyloides</taxon>
    </lineage>
</organism>
<evidence type="ECO:0000259" key="5">
    <source>
        <dbReference type="Pfam" id="PF16656"/>
    </source>
</evidence>
<dbReference type="Proteomes" id="UP000038045">
    <property type="component" value="Unplaced"/>
</dbReference>
<dbReference type="AlphaFoldDB" id="A0A0N5A6D8"/>
<dbReference type="Gene3D" id="2.60.40.380">
    <property type="entry name" value="Purple acid phosphatase-like, N-terminal"/>
    <property type="match status" value="1"/>
</dbReference>
<keyword evidence="6" id="KW-1185">Reference proteome</keyword>
<evidence type="ECO:0000256" key="3">
    <source>
        <dbReference type="SAM" id="Phobius"/>
    </source>
</evidence>
<keyword evidence="3" id="KW-0812">Transmembrane</keyword>
<feature type="domain" description="Purple acid phosphatase N-terminal" evidence="5">
    <location>
        <begin position="71"/>
        <end position="165"/>
    </location>
</feature>
<dbReference type="Pfam" id="PF16656">
    <property type="entry name" value="Pur_ac_phosph_N"/>
    <property type="match status" value="1"/>
</dbReference>
<evidence type="ECO:0000259" key="4">
    <source>
        <dbReference type="Pfam" id="PF00149"/>
    </source>
</evidence>
<protein>
    <recommendedName>
        <fullName evidence="2">Purple acid phosphatase</fullName>
        <ecNumber evidence="2">3.1.3.2</ecNumber>
    </recommendedName>
</protein>
<feature type="transmembrane region" description="Helical" evidence="3">
    <location>
        <begin position="23"/>
        <end position="42"/>
    </location>
</feature>
<comment type="catalytic activity">
    <reaction evidence="2">
        <text>a phosphate monoester + H2O = an alcohol + phosphate</text>
        <dbReference type="Rhea" id="RHEA:15017"/>
        <dbReference type="ChEBI" id="CHEBI:15377"/>
        <dbReference type="ChEBI" id="CHEBI:30879"/>
        <dbReference type="ChEBI" id="CHEBI:43474"/>
        <dbReference type="ChEBI" id="CHEBI:67140"/>
        <dbReference type="EC" id="3.1.3.2"/>
    </reaction>
</comment>
<keyword evidence="2" id="KW-0378">Hydrolase</keyword>
<dbReference type="PANTHER" id="PTHR45867">
    <property type="entry name" value="PURPLE ACID PHOSPHATASE"/>
    <property type="match status" value="1"/>
</dbReference>
<dbReference type="GO" id="GO:0003993">
    <property type="term" value="F:acid phosphatase activity"/>
    <property type="evidence" value="ECO:0007669"/>
    <property type="project" value="UniProtKB-EC"/>
</dbReference>
<comment type="similarity">
    <text evidence="2">Belongs to the metallophosphoesterase superfamily. Purple acid phosphatase family.</text>
</comment>
<evidence type="ECO:0000256" key="1">
    <source>
        <dbReference type="ARBA" id="ARBA00022729"/>
    </source>
</evidence>
<proteinExistence type="inferred from homology"/>
<keyword evidence="1" id="KW-0732">Signal</keyword>
<evidence type="ECO:0000313" key="6">
    <source>
        <dbReference type="Proteomes" id="UP000038045"/>
    </source>
</evidence>
<keyword evidence="3" id="KW-1133">Transmembrane helix</keyword>
<dbReference type="EC" id="3.1.3.2" evidence="2"/>
<dbReference type="Gene3D" id="3.60.21.10">
    <property type="match status" value="1"/>
</dbReference>
<reference evidence="7" key="1">
    <citation type="submission" date="2017-02" db="UniProtKB">
        <authorList>
            <consortium name="WormBaseParasite"/>
        </authorList>
    </citation>
    <scope>IDENTIFICATION</scope>
</reference>
<keyword evidence="3" id="KW-0472">Membrane</keyword>
<dbReference type="InterPro" id="IPR015914">
    <property type="entry name" value="PAPs_N"/>
</dbReference>
<dbReference type="InterPro" id="IPR004843">
    <property type="entry name" value="Calcineurin-like_PHP"/>
</dbReference>
<dbReference type="InterPro" id="IPR008963">
    <property type="entry name" value="Purple_acid_Pase-like_N"/>
</dbReference>
<accession>A0A0N5A6D8</accession>
<name>A0A0N5A6D8_PARTI</name>